<dbReference type="AlphaFoldDB" id="A0A7S0PG89"/>
<proteinExistence type="predicted"/>
<feature type="region of interest" description="Disordered" evidence="1">
    <location>
        <begin position="253"/>
        <end position="289"/>
    </location>
</feature>
<evidence type="ECO:0000313" key="2">
    <source>
        <dbReference type="EMBL" id="CAD8570399.1"/>
    </source>
</evidence>
<dbReference type="EMBL" id="HBET01021599">
    <property type="protein sequence ID" value="CAD8570399.1"/>
    <property type="molecule type" value="Transcribed_RNA"/>
</dbReference>
<feature type="compositionally biased region" description="Low complexity" evidence="1">
    <location>
        <begin position="266"/>
        <end position="289"/>
    </location>
</feature>
<sequence length="289" mass="28946">MEAAAAQRARVEQVAQGAARVATLSMALSLASAQRCLALDSRVSGCESRILAVGESVGGVSERLEHIRLLVEAQSRAHRRLVGTVSALQSVVGSMDDRLRRVENASALRDALVDVACALAAWRVSGALAWTARRSLPAHAAGALVLGRRVVAVIELGARAALVLGAVSSTRGALGALGLHSGTPLPEYARLAAMAAKGAARHVAALPLVGGRGTAPAIAAATPDPSSAAPARLRADEGPRAVVWATPARGARALGVQGATPDPEPSGGASQSARGAGLLAAPAPSGEAV</sequence>
<organism evidence="2">
    <name type="scientific">Cafeteria roenbergensis</name>
    <name type="common">Marine flagellate</name>
    <dbReference type="NCBI Taxonomy" id="33653"/>
    <lineage>
        <taxon>Eukaryota</taxon>
        <taxon>Sar</taxon>
        <taxon>Stramenopiles</taxon>
        <taxon>Bigyra</taxon>
        <taxon>Opalozoa</taxon>
        <taxon>Bicosoecida</taxon>
        <taxon>Cafeteriaceae</taxon>
        <taxon>Cafeteria</taxon>
    </lineage>
</organism>
<protein>
    <submittedName>
        <fullName evidence="2">Uncharacterized protein</fullName>
    </submittedName>
</protein>
<accession>A0A7S0PG89</accession>
<evidence type="ECO:0000256" key="1">
    <source>
        <dbReference type="SAM" id="MobiDB-lite"/>
    </source>
</evidence>
<reference evidence="2" key="1">
    <citation type="submission" date="2021-01" db="EMBL/GenBank/DDBJ databases">
        <authorList>
            <person name="Corre E."/>
            <person name="Pelletier E."/>
            <person name="Niang G."/>
            <person name="Scheremetjew M."/>
            <person name="Finn R."/>
            <person name="Kale V."/>
            <person name="Holt S."/>
            <person name="Cochrane G."/>
            <person name="Meng A."/>
            <person name="Brown T."/>
            <person name="Cohen L."/>
        </authorList>
    </citation>
    <scope>NUCLEOTIDE SEQUENCE</scope>
    <source>
        <strain evidence="2">E4-10</strain>
    </source>
</reference>
<gene>
    <name evidence="2" type="ORF">CROE0942_LOCUS14779</name>
</gene>
<name>A0A7S0PG89_CAFRO</name>